<reference evidence="1 2" key="1">
    <citation type="journal article" date="2011" name="Cell">
        <title>Insight into structure and assembly of the nuclear pore complex by utilizing the genome of a eukaryotic thermophile.</title>
        <authorList>
            <person name="Amlacher S."/>
            <person name="Sarges P."/>
            <person name="Flemming D."/>
            <person name="van Noort V."/>
            <person name="Kunze R."/>
            <person name="Devos D.P."/>
            <person name="Arumugam M."/>
            <person name="Bork P."/>
            <person name="Hurt E."/>
        </authorList>
    </citation>
    <scope>NUCLEOTIDE SEQUENCE [LARGE SCALE GENOMIC DNA]</scope>
    <source>
        <strain evidence="2">DSM 1495 / CBS 144.50 / IMI 039719</strain>
    </source>
</reference>
<dbReference type="RefSeq" id="XP_006694045.1">
    <property type="nucleotide sequence ID" value="XM_006693982.1"/>
</dbReference>
<dbReference type="AlphaFoldDB" id="G0S7A5"/>
<proteinExistence type="predicted"/>
<dbReference type="OrthoDB" id="4568119at2759"/>
<organism evidence="2">
    <name type="scientific">Chaetomium thermophilum (strain DSM 1495 / CBS 144.50 / IMI 039719)</name>
    <name type="common">Thermochaetoides thermophila</name>
    <dbReference type="NCBI Taxonomy" id="759272"/>
    <lineage>
        <taxon>Eukaryota</taxon>
        <taxon>Fungi</taxon>
        <taxon>Dikarya</taxon>
        <taxon>Ascomycota</taxon>
        <taxon>Pezizomycotina</taxon>
        <taxon>Sordariomycetes</taxon>
        <taxon>Sordariomycetidae</taxon>
        <taxon>Sordariales</taxon>
        <taxon>Chaetomiaceae</taxon>
        <taxon>Thermochaetoides</taxon>
    </lineage>
</organism>
<sequence length="284" mass="32687">MVTIIKAFPNLKALNYSLPSKLRPRDLEKLQKYVPPSLRILAIYKLGTGWRKNQIRNIADLFPEIDSLFIEGTLEPGLQIRELADLFSRHIRLRRLVLTAQYWTPLRKHNYCALSNQQLNGFYDAWKAEAARFFTVIPNLKEFIIGRQVDLKACVFQKTEANNLPQPGEDPGFQLVGEYTDPRPAARLNMPPIGAVDSWRWDRHDGRRGWPGDDKILARPDESVDAGSMAVQRVNRGVTPAGTWGPASLWVMLNYPDMTLDHCETTFWVAEWLRLVRDPQFMKD</sequence>
<keyword evidence="2" id="KW-1185">Reference proteome</keyword>
<dbReference type="KEGG" id="cthr:CTHT_0036160"/>
<accession>G0S7A5</accession>
<evidence type="ECO:0000313" key="1">
    <source>
        <dbReference type="EMBL" id="EGS21749.1"/>
    </source>
</evidence>
<evidence type="ECO:0000313" key="2">
    <source>
        <dbReference type="Proteomes" id="UP000008066"/>
    </source>
</evidence>
<name>G0S7A5_CHATD</name>
<dbReference type="HOGENOM" id="CLU_980061_0_0_1"/>
<dbReference type="EMBL" id="GL988041">
    <property type="protein sequence ID" value="EGS21749.1"/>
    <property type="molecule type" value="Genomic_DNA"/>
</dbReference>
<dbReference type="GeneID" id="18257654"/>
<protein>
    <submittedName>
        <fullName evidence="1">Uncharacterized protein</fullName>
    </submittedName>
</protein>
<gene>
    <name evidence="1" type="ORF">CTHT_0036160</name>
</gene>
<dbReference type="Proteomes" id="UP000008066">
    <property type="component" value="Unassembled WGS sequence"/>
</dbReference>